<dbReference type="GeneID" id="98405113"/>
<evidence type="ECO:0008006" key="3">
    <source>
        <dbReference type="Google" id="ProtNLM"/>
    </source>
</evidence>
<protein>
    <recommendedName>
        <fullName evidence="3">DoxX family protein</fullName>
    </recommendedName>
</protein>
<dbReference type="PANTHER" id="PTHR36974">
    <property type="entry name" value="MEMBRANE PROTEIN-RELATED"/>
    <property type="match status" value="1"/>
</dbReference>
<reference evidence="1 2" key="1">
    <citation type="submission" date="2020-10" db="EMBL/GenBank/DDBJ databases">
        <title>Complete genome sequence of Cupriavidus basilensis CCUG 49340T.</title>
        <authorList>
            <person name="Salva-Serra F."/>
            <person name="Donoso R.A."/>
            <person name="Cho K.H."/>
            <person name="Yoo J.A."/>
            <person name="Lee K."/>
            <person name="Yoon S.-H."/>
            <person name="Perez-Pantoja D."/>
            <person name="Moore E.R.B."/>
        </authorList>
    </citation>
    <scope>NUCLEOTIDE SEQUENCE [LARGE SCALE GENOMIC DNA]</scope>
    <source>
        <strain evidence="2">CCUG 49340</strain>
    </source>
</reference>
<name>A0A643FP94_9BURK</name>
<dbReference type="Proteomes" id="UP000397656">
    <property type="component" value="Chromosome 2"/>
</dbReference>
<organism evidence="1 2">
    <name type="scientific">Cupriavidus basilensis</name>
    <dbReference type="NCBI Taxonomy" id="68895"/>
    <lineage>
        <taxon>Bacteria</taxon>
        <taxon>Pseudomonadati</taxon>
        <taxon>Pseudomonadota</taxon>
        <taxon>Betaproteobacteria</taxon>
        <taxon>Burkholderiales</taxon>
        <taxon>Burkholderiaceae</taxon>
        <taxon>Cupriavidus</taxon>
    </lineage>
</organism>
<evidence type="ECO:0000313" key="2">
    <source>
        <dbReference type="Proteomes" id="UP000397656"/>
    </source>
</evidence>
<gene>
    <name evidence="1" type="ORF">F7R26_029595</name>
</gene>
<accession>A0A643FP94</accession>
<evidence type="ECO:0000313" key="1">
    <source>
        <dbReference type="EMBL" id="QOT78943.1"/>
    </source>
</evidence>
<proteinExistence type="predicted"/>
<dbReference type="RefSeq" id="WP_150989395.1">
    <property type="nucleotide sequence ID" value="NZ_CP062804.1"/>
</dbReference>
<dbReference type="AlphaFoldDB" id="A0A643FP94"/>
<dbReference type="EMBL" id="CP062804">
    <property type="protein sequence ID" value="QOT78943.1"/>
    <property type="molecule type" value="Genomic_DNA"/>
</dbReference>
<sequence length="135" mass="14547">MSKAKRAGLLFVFVWFALGGLGHFMLTPLFVSIVPPSIPYPAAAVLVSGVFELLGALGVLWLPTRRAAGYGLALLTLAVTPANVYMWQHPELFPKIPPSLLGIRLVVQVLLLVCILWSTSRPDDAIATRDGKGEP</sequence>
<dbReference type="PANTHER" id="PTHR36974:SF1">
    <property type="entry name" value="DOXX FAMILY MEMBRANE PROTEIN"/>
    <property type="match status" value="1"/>
</dbReference>